<dbReference type="PANTHER" id="PTHR31283">
    <property type="entry name" value="EKC/KEOPS COMPLEX SUBUNIT PCC1 FAMILY MEMBER"/>
    <property type="match status" value="1"/>
</dbReference>
<sequence>MNTAGTPPDALGHVATLRIPFLNPEHAATAKRALDVDREVNMELVERQTWLEGNMLVVTIRAATIRIVRLATNAFLSSADLVLRTMAEFAPDPDEPEETDAELEAAAEEARRAGGGMKGIELKGGVGAGGGEEVK</sequence>
<dbReference type="Gene3D" id="3.30.310.50">
    <property type="entry name" value="Alpha-D-phosphohexomutase, C-terminal domain"/>
    <property type="match status" value="1"/>
</dbReference>
<evidence type="ECO:0008006" key="10">
    <source>
        <dbReference type="Google" id="ProtNLM"/>
    </source>
</evidence>
<dbReference type="EMBL" id="BTCM01000004">
    <property type="protein sequence ID" value="GMK57904.1"/>
    <property type="molecule type" value="Genomic_DNA"/>
</dbReference>
<feature type="compositionally biased region" description="Gly residues" evidence="7">
    <location>
        <begin position="113"/>
        <end position="135"/>
    </location>
</feature>
<reference evidence="8" key="2">
    <citation type="submission" date="2023-06" db="EMBL/GenBank/DDBJ databases">
        <authorList>
            <person name="Kobayashi Y."/>
            <person name="Kayamori A."/>
            <person name="Aoki K."/>
            <person name="Shiwa Y."/>
            <person name="Fujita N."/>
            <person name="Sugita T."/>
            <person name="Iwasaki W."/>
            <person name="Tanaka N."/>
            <person name="Takashima M."/>
        </authorList>
    </citation>
    <scope>NUCLEOTIDE SEQUENCE</scope>
    <source>
        <strain evidence="8">HIS016</strain>
    </source>
</reference>
<dbReference type="GO" id="GO:0070525">
    <property type="term" value="P:tRNA threonylcarbamoyladenosine metabolic process"/>
    <property type="evidence" value="ECO:0007669"/>
    <property type="project" value="TreeGrafter"/>
</dbReference>
<proteinExistence type="inferred from homology"/>
<keyword evidence="9" id="KW-1185">Reference proteome</keyword>
<reference evidence="8" key="1">
    <citation type="journal article" date="2023" name="BMC Genomics">
        <title>Chromosome-level genome assemblies of Cutaneotrichosporon spp. (Trichosporonales, Basidiomycota) reveal imbalanced evolution between nucleotide sequences and chromosome synteny.</title>
        <authorList>
            <person name="Kobayashi Y."/>
            <person name="Kayamori A."/>
            <person name="Aoki K."/>
            <person name="Shiwa Y."/>
            <person name="Matsutani M."/>
            <person name="Fujita N."/>
            <person name="Sugita T."/>
            <person name="Iwasaki W."/>
            <person name="Tanaka N."/>
            <person name="Takashima M."/>
        </authorList>
    </citation>
    <scope>NUCLEOTIDE SEQUENCE</scope>
    <source>
        <strain evidence="8">HIS016</strain>
    </source>
</reference>
<dbReference type="InterPro" id="IPR015419">
    <property type="entry name" value="CTAG/Pcc1"/>
</dbReference>
<dbReference type="AlphaFoldDB" id="A0AAD3TWS2"/>
<gene>
    <name evidence="8" type="ORF">CspeluHIS016_0407380</name>
</gene>
<evidence type="ECO:0000256" key="1">
    <source>
        <dbReference type="ARBA" id="ARBA00004123"/>
    </source>
</evidence>
<organism evidence="8 9">
    <name type="scientific">Cutaneotrichosporon spelunceum</name>
    <dbReference type="NCBI Taxonomy" id="1672016"/>
    <lineage>
        <taxon>Eukaryota</taxon>
        <taxon>Fungi</taxon>
        <taxon>Dikarya</taxon>
        <taxon>Basidiomycota</taxon>
        <taxon>Agaricomycotina</taxon>
        <taxon>Tremellomycetes</taxon>
        <taxon>Trichosporonales</taxon>
        <taxon>Trichosporonaceae</taxon>
        <taxon>Cutaneotrichosporon</taxon>
    </lineage>
</organism>
<name>A0AAD3TWS2_9TREE</name>
<evidence type="ECO:0000256" key="2">
    <source>
        <dbReference type="ARBA" id="ARBA00004496"/>
    </source>
</evidence>
<comment type="similarity">
    <text evidence="3">Belongs to the CTAG/PCC1 family.</text>
</comment>
<dbReference type="Proteomes" id="UP001222932">
    <property type="component" value="Unassembled WGS sequence"/>
</dbReference>
<comment type="caution">
    <text evidence="8">The sequence shown here is derived from an EMBL/GenBank/DDBJ whole genome shotgun (WGS) entry which is preliminary data.</text>
</comment>
<accession>A0AAD3TWS2</accession>
<keyword evidence="6" id="KW-0539">Nucleus</keyword>
<comment type="subcellular location">
    <subcellularLocation>
        <location evidence="2">Cytoplasm</location>
    </subcellularLocation>
    <subcellularLocation>
        <location evidence="1">Nucleus</location>
    </subcellularLocation>
</comment>
<dbReference type="GO" id="GO:0005737">
    <property type="term" value="C:cytoplasm"/>
    <property type="evidence" value="ECO:0007669"/>
    <property type="project" value="UniProtKB-SubCell"/>
</dbReference>
<dbReference type="PANTHER" id="PTHR31283:SF5">
    <property type="entry name" value="EKC_KEOPS COMPLEX SUBUNIT LAGE3"/>
    <property type="match status" value="1"/>
</dbReference>
<protein>
    <recommendedName>
        <fullName evidence="10">Pcc1-domain-containing protein</fullName>
    </recommendedName>
</protein>
<evidence type="ECO:0000256" key="6">
    <source>
        <dbReference type="ARBA" id="ARBA00023242"/>
    </source>
</evidence>
<dbReference type="GO" id="GO:0000408">
    <property type="term" value="C:EKC/KEOPS complex"/>
    <property type="evidence" value="ECO:0007669"/>
    <property type="project" value="TreeGrafter"/>
</dbReference>
<keyword evidence="5" id="KW-0819">tRNA processing</keyword>
<evidence type="ECO:0000256" key="3">
    <source>
        <dbReference type="ARBA" id="ARBA00007073"/>
    </source>
</evidence>
<evidence type="ECO:0000313" key="9">
    <source>
        <dbReference type="Proteomes" id="UP001222932"/>
    </source>
</evidence>
<feature type="region of interest" description="Disordered" evidence="7">
    <location>
        <begin position="90"/>
        <end position="135"/>
    </location>
</feature>
<evidence type="ECO:0000256" key="5">
    <source>
        <dbReference type="ARBA" id="ARBA00022694"/>
    </source>
</evidence>
<evidence type="ECO:0000256" key="7">
    <source>
        <dbReference type="SAM" id="MobiDB-lite"/>
    </source>
</evidence>
<feature type="compositionally biased region" description="Acidic residues" evidence="7">
    <location>
        <begin position="91"/>
        <end position="107"/>
    </location>
</feature>
<keyword evidence="4" id="KW-0963">Cytoplasm</keyword>
<evidence type="ECO:0000313" key="8">
    <source>
        <dbReference type="EMBL" id="GMK57904.1"/>
    </source>
</evidence>
<dbReference type="Pfam" id="PF09341">
    <property type="entry name" value="Pcc1"/>
    <property type="match status" value="1"/>
</dbReference>
<dbReference type="GO" id="GO:0008033">
    <property type="term" value="P:tRNA processing"/>
    <property type="evidence" value="ECO:0007669"/>
    <property type="project" value="UniProtKB-KW"/>
</dbReference>
<dbReference type="FunFam" id="3.30.310.50:FF:000005">
    <property type="entry name" value="L antigen family member 3"/>
    <property type="match status" value="1"/>
</dbReference>
<dbReference type="GO" id="GO:0005634">
    <property type="term" value="C:nucleus"/>
    <property type="evidence" value="ECO:0007669"/>
    <property type="project" value="UniProtKB-SubCell"/>
</dbReference>
<evidence type="ECO:0000256" key="4">
    <source>
        <dbReference type="ARBA" id="ARBA00022490"/>
    </source>
</evidence>